<feature type="non-terminal residue" evidence="2">
    <location>
        <position position="116"/>
    </location>
</feature>
<evidence type="ECO:0000313" key="2">
    <source>
        <dbReference type="EMBL" id="KIK19635.1"/>
    </source>
</evidence>
<dbReference type="Proteomes" id="UP000054018">
    <property type="component" value="Unassembled WGS sequence"/>
</dbReference>
<feature type="domain" description="DUF6532" evidence="1">
    <location>
        <begin position="10"/>
        <end position="92"/>
    </location>
</feature>
<organism evidence="2 3">
    <name type="scientific">Pisolithus microcarpus 441</name>
    <dbReference type="NCBI Taxonomy" id="765257"/>
    <lineage>
        <taxon>Eukaryota</taxon>
        <taxon>Fungi</taxon>
        <taxon>Dikarya</taxon>
        <taxon>Basidiomycota</taxon>
        <taxon>Agaricomycotina</taxon>
        <taxon>Agaricomycetes</taxon>
        <taxon>Agaricomycetidae</taxon>
        <taxon>Boletales</taxon>
        <taxon>Sclerodermatineae</taxon>
        <taxon>Pisolithaceae</taxon>
        <taxon>Pisolithus</taxon>
    </lineage>
</organism>
<dbReference type="STRING" id="765257.A0A0C9Y4K8"/>
<dbReference type="HOGENOM" id="CLU_060373_1_0_1"/>
<accession>A0A0C9Y4K8</accession>
<reference evidence="2 3" key="1">
    <citation type="submission" date="2014-04" db="EMBL/GenBank/DDBJ databases">
        <authorList>
            <consortium name="DOE Joint Genome Institute"/>
            <person name="Kuo A."/>
            <person name="Kohler A."/>
            <person name="Costa M.D."/>
            <person name="Nagy L.G."/>
            <person name="Floudas D."/>
            <person name="Copeland A."/>
            <person name="Barry K.W."/>
            <person name="Cichocki N."/>
            <person name="Veneault-Fourrey C."/>
            <person name="LaButti K."/>
            <person name="Lindquist E.A."/>
            <person name="Lipzen A."/>
            <person name="Lundell T."/>
            <person name="Morin E."/>
            <person name="Murat C."/>
            <person name="Sun H."/>
            <person name="Tunlid A."/>
            <person name="Henrissat B."/>
            <person name="Grigoriev I.V."/>
            <person name="Hibbett D.S."/>
            <person name="Martin F."/>
            <person name="Nordberg H.P."/>
            <person name="Cantor M.N."/>
            <person name="Hua S.X."/>
        </authorList>
    </citation>
    <scope>NUCLEOTIDE SEQUENCE [LARGE SCALE GENOMIC DNA]</scope>
    <source>
        <strain evidence="2 3">441</strain>
    </source>
</reference>
<dbReference type="Pfam" id="PF20149">
    <property type="entry name" value="DUF6532"/>
    <property type="match status" value="1"/>
</dbReference>
<gene>
    <name evidence="2" type="ORF">PISMIDRAFT_107234</name>
</gene>
<reference evidence="3" key="2">
    <citation type="submission" date="2015-01" db="EMBL/GenBank/DDBJ databases">
        <title>Evolutionary Origins and Diversification of the Mycorrhizal Mutualists.</title>
        <authorList>
            <consortium name="DOE Joint Genome Institute"/>
            <consortium name="Mycorrhizal Genomics Consortium"/>
            <person name="Kohler A."/>
            <person name="Kuo A."/>
            <person name="Nagy L.G."/>
            <person name="Floudas D."/>
            <person name="Copeland A."/>
            <person name="Barry K.W."/>
            <person name="Cichocki N."/>
            <person name="Veneault-Fourrey C."/>
            <person name="LaButti K."/>
            <person name="Lindquist E.A."/>
            <person name="Lipzen A."/>
            <person name="Lundell T."/>
            <person name="Morin E."/>
            <person name="Murat C."/>
            <person name="Riley R."/>
            <person name="Ohm R."/>
            <person name="Sun H."/>
            <person name="Tunlid A."/>
            <person name="Henrissat B."/>
            <person name="Grigoriev I.V."/>
            <person name="Hibbett D.S."/>
            <person name="Martin F."/>
        </authorList>
    </citation>
    <scope>NUCLEOTIDE SEQUENCE [LARGE SCALE GENOMIC DNA]</scope>
    <source>
        <strain evidence="3">441</strain>
    </source>
</reference>
<name>A0A0C9Y4K8_9AGAM</name>
<proteinExistence type="predicted"/>
<sequence length="116" mass="12695">FLKDGFDEEGCTNNLAHLALSALIIEFFYTGTNTIANLFPEVFQSEVPCAAVALTTTAIKVALDEVIVEGKDVTFKHDVYVDVYADILGLMSKCHTSSIHCAKTKACHVQWAKIGR</sequence>
<keyword evidence="3" id="KW-1185">Reference proteome</keyword>
<dbReference type="EMBL" id="KN833781">
    <property type="protein sequence ID" value="KIK19635.1"/>
    <property type="molecule type" value="Genomic_DNA"/>
</dbReference>
<dbReference type="OrthoDB" id="2675797at2759"/>
<dbReference type="InterPro" id="IPR045341">
    <property type="entry name" value="DUF6532"/>
</dbReference>
<dbReference type="AlphaFoldDB" id="A0A0C9Y4K8"/>
<protein>
    <recommendedName>
        <fullName evidence="1">DUF6532 domain-containing protein</fullName>
    </recommendedName>
</protein>
<evidence type="ECO:0000259" key="1">
    <source>
        <dbReference type="Pfam" id="PF20149"/>
    </source>
</evidence>
<evidence type="ECO:0000313" key="3">
    <source>
        <dbReference type="Proteomes" id="UP000054018"/>
    </source>
</evidence>